<organism evidence="1 2">
    <name type="scientific">Pyropia yezoensis</name>
    <name type="common">Susabi-nori</name>
    <name type="synonym">Porphyra yezoensis</name>
    <dbReference type="NCBI Taxonomy" id="2788"/>
    <lineage>
        <taxon>Eukaryota</taxon>
        <taxon>Rhodophyta</taxon>
        <taxon>Bangiophyceae</taxon>
        <taxon>Bangiales</taxon>
        <taxon>Bangiaceae</taxon>
        <taxon>Pyropia</taxon>
    </lineage>
</organism>
<dbReference type="Proteomes" id="UP000798662">
    <property type="component" value="Chromosome 2"/>
</dbReference>
<reference evidence="1" key="1">
    <citation type="submission" date="2019-11" db="EMBL/GenBank/DDBJ databases">
        <title>Nori genome reveals adaptations in red seaweeds to the harsh intertidal environment.</title>
        <authorList>
            <person name="Wang D."/>
            <person name="Mao Y."/>
        </authorList>
    </citation>
    <scope>NUCLEOTIDE SEQUENCE</scope>
    <source>
        <tissue evidence="1">Gametophyte</tissue>
    </source>
</reference>
<keyword evidence="2" id="KW-1185">Reference proteome</keyword>
<sequence>MYDRSDDRSDRRNRDDRRLSHQSIRDLRFWAGLRPGQECGRLLWHPPTSATLYTDASSAGWGGGLTVDGVKYEARGFFGPGDATKHINAKEILAVTLSLLSFEDKLRVGAVVRLMRAPVHGRGATAGSAAWTRSCVVLGDHRFGAGAGGETSAQLLSLALAESTKGNYANKWVAFVFFCQASGYTYLPATTETVACYLGFIFERGTVAPATLQGYLTPINAVHALMQMERPAVGPLLVALRHGYARAYANISGGLRVKRVPLPAAALLRFANLGLTTADAGLRRRLAGLVMTGLTFSRPGGGANLLRKDVSLTGDSIKVQIMDYKHGARTDRERILINLPRRSGGGDDAPFRLVHMHLSAIAMATADGDQPCFSPVGDLRPLPTEVATVWMREAIYLLDVHPPDGGMYAGHSLRACAATSYRSIGGELDACAQLMGMKDKSTDVVSASYVDALVDTGDAARELYDRYLRVWR</sequence>
<name>A0ACC3C6B5_PYRYE</name>
<evidence type="ECO:0000313" key="2">
    <source>
        <dbReference type="Proteomes" id="UP000798662"/>
    </source>
</evidence>
<comment type="caution">
    <text evidence="1">The sequence shown here is derived from an EMBL/GenBank/DDBJ whole genome shotgun (WGS) entry which is preliminary data.</text>
</comment>
<proteinExistence type="predicted"/>
<evidence type="ECO:0000313" key="1">
    <source>
        <dbReference type="EMBL" id="KAK1865846.1"/>
    </source>
</evidence>
<accession>A0ACC3C6B5</accession>
<protein>
    <submittedName>
        <fullName evidence="1">Uncharacterized protein</fullName>
    </submittedName>
</protein>
<dbReference type="EMBL" id="CM020619">
    <property type="protein sequence ID" value="KAK1865846.1"/>
    <property type="molecule type" value="Genomic_DNA"/>
</dbReference>
<gene>
    <name evidence="1" type="ORF">I4F81_008369</name>
</gene>